<feature type="region of interest" description="Disordered" evidence="1">
    <location>
        <begin position="67"/>
        <end position="93"/>
    </location>
</feature>
<dbReference type="AlphaFoldDB" id="A0A8J3WJS7"/>
<organism evidence="2 3">
    <name type="scientific">Planobispora siamensis</name>
    <dbReference type="NCBI Taxonomy" id="936338"/>
    <lineage>
        <taxon>Bacteria</taxon>
        <taxon>Bacillati</taxon>
        <taxon>Actinomycetota</taxon>
        <taxon>Actinomycetes</taxon>
        <taxon>Streptosporangiales</taxon>
        <taxon>Streptosporangiaceae</taxon>
        <taxon>Planobispora</taxon>
    </lineage>
</organism>
<evidence type="ECO:0000313" key="2">
    <source>
        <dbReference type="EMBL" id="GIH91983.1"/>
    </source>
</evidence>
<gene>
    <name evidence="2" type="ORF">Psi01_26130</name>
</gene>
<reference evidence="2 3" key="1">
    <citation type="submission" date="2021-01" db="EMBL/GenBank/DDBJ databases">
        <title>Whole genome shotgun sequence of Planobispora siamensis NBRC 107568.</title>
        <authorList>
            <person name="Komaki H."/>
            <person name="Tamura T."/>
        </authorList>
    </citation>
    <scope>NUCLEOTIDE SEQUENCE [LARGE SCALE GENOMIC DNA]</scope>
    <source>
        <strain evidence="2 3">NBRC 107568</strain>
    </source>
</reference>
<feature type="compositionally biased region" description="Basic and acidic residues" evidence="1">
    <location>
        <begin position="72"/>
        <end position="83"/>
    </location>
</feature>
<dbReference type="RefSeq" id="WP_204064229.1">
    <property type="nucleotide sequence ID" value="NZ_BOOJ01000023.1"/>
</dbReference>
<name>A0A8J3WJS7_9ACTN</name>
<dbReference type="EMBL" id="BOOJ01000023">
    <property type="protein sequence ID" value="GIH91983.1"/>
    <property type="molecule type" value="Genomic_DNA"/>
</dbReference>
<accession>A0A8J3WJS7</accession>
<dbReference type="Proteomes" id="UP000619788">
    <property type="component" value="Unassembled WGS sequence"/>
</dbReference>
<comment type="caution">
    <text evidence="2">The sequence shown here is derived from an EMBL/GenBank/DDBJ whole genome shotgun (WGS) entry which is preliminary data.</text>
</comment>
<sequence length="262" mass="28481">MTDARCTEALDRLREAVRREGGEWTTGRVAGVLGGWPHRRRAHELLAALAEEHVLAQHPERTFVWIPTTQPTDERPAPDDRPGEPPAPPHGAPRMIVMTARTTGDPDHTGHIRVDVFAGPDRQHLHLIGGLRMFPEDATELIARLEAPERDVCERITPEIAAHVLHHRGDLAGRRPEDEFTRQLIATLTAAPPEELIALAALYPGYVAAVRLAGGLEGTVQILRQIAADSLPAPRAERRQEDEGEETAALDAVALADAAGGA</sequence>
<keyword evidence="3" id="KW-1185">Reference proteome</keyword>
<evidence type="ECO:0000313" key="3">
    <source>
        <dbReference type="Proteomes" id="UP000619788"/>
    </source>
</evidence>
<evidence type="ECO:0000256" key="1">
    <source>
        <dbReference type="SAM" id="MobiDB-lite"/>
    </source>
</evidence>
<protein>
    <submittedName>
        <fullName evidence="2">Uncharacterized protein</fullName>
    </submittedName>
</protein>
<proteinExistence type="predicted"/>